<proteinExistence type="predicted"/>
<dbReference type="PANTHER" id="PTHR44006:SF1">
    <property type="entry name" value="U5 SMALL NUCLEAR RIBONUCLEOPROTEIN 40 KDA PROTEIN"/>
    <property type="match status" value="1"/>
</dbReference>
<dbReference type="InterPro" id="IPR001680">
    <property type="entry name" value="WD40_rpt"/>
</dbReference>
<keyword evidence="6" id="KW-1185">Reference proteome</keyword>
<dbReference type="AlphaFoldDB" id="A0AA86NFQ5"/>
<evidence type="ECO:0000313" key="6">
    <source>
        <dbReference type="Proteomes" id="UP001642409"/>
    </source>
</evidence>
<keyword evidence="2" id="KW-0677">Repeat</keyword>
<evidence type="ECO:0000256" key="3">
    <source>
        <dbReference type="PROSITE-ProRule" id="PRU00221"/>
    </source>
</evidence>
<dbReference type="GO" id="GO:0071013">
    <property type="term" value="C:catalytic step 2 spliceosome"/>
    <property type="evidence" value="ECO:0007669"/>
    <property type="project" value="TreeGrafter"/>
</dbReference>
<dbReference type="EMBL" id="CATOUU010000154">
    <property type="protein sequence ID" value="CAI9918314.1"/>
    <property type="molecule type" value="Genomic_DNA"/>
</dbReference>
<keyword evidence="1 3" id="KW-0853">WD repeat</keyword>
<dbReference type="GO" id="GO:0003723">
    <property type="term" value="F:RNA binding"/>
    <property type="evidence" value="ECO:0007669"/>
    <property type="project" value="TreeGrafter"/>
</dbReference>
<dbReference type="Proteomes" id="UP001642409">
    <property type="component" value="Unassembled WGS sequence"/>
</dbReference>
<sequence length="349" mass="39623">MTSKRVLRTEITTLTAHDFPVIQAEAITSTNCTLFLGLDQQNLVLWAAPRTNLEQYEKASVYKSLQNQQFVKFIFHEDTQSVFIGTSDGRIEVVHLKRVIAPLIGDVYDFYLEHQMSILVFQNSAVTDLQLIKSKNVILATSANRIGIVHNIFSRNAVLKVKIEAGKLQHIMSFKLDEKRDILYLSDKKQQVQMYQLFDIDQSCMRAEHICALGTHGHVGDITAIELNIHKQLLFTGGKKENVCVWDVMHHGQPKLIYSVKDNTGSVSAIQFDHDAQILVAGDKSGAVVVWDANRTIVITRFIAHCVSLNGLILKGGKLITWGSDFLIKYWYQLYEDTSTFMDYEEKLE</sequence>
<reference evidence="4" key="1">
    <citation type="submission" date="2023-06" db="EMBL/GenBank/DDBJ databases">
        <authorList>
            <person name="Kurt Z."/>
        </authorList>
    </citation>
    <scope>NUCLEOTIDE SEQUENCE</scope>
</reference>
<dbReference type="PROSITE" id="PS50294">
    <property type="entry name" value="WD_REPEATS_REGION"/>
    <property type="match status" value="1"/>
</dbReference>
<dbReference type="InterPro" id="IPR052234">
    <property type="entry name" value="U5_snRNP_Component"/>
</dbReference>
<dbReference type="Gene3D" id="2.130.10.10">
    <property type="entry name" value="YVTN repeat-like/Quinoprotein amine dehydrogenase"/>
    <property type="match status" value="1"/>
</dbReference>
<dbReference type="PANTHER" id="PTHR44006">
    <property type="entry name" value="U5 SMALL NUCLEAR RIBONUCLEOPROTEIN 40 KDA PROTEIN"/>
    <property type="match status" value="1"/>
</dbReference>
<evidence type="ECO:0000313" key="4">
    <source>
        <dbReference type="EMBL" id="CAI9918314.1"/>
    </source>
</evidence>
<evidence type="ECO:0000313" key="5">
    <source>
        <dbReference type="EMBL" id="CAL6041273.1"/>
    </source>
</evidence>
<accession>A0AA86NFQ5</accession>
<dbReference type="InterPro" id="IPR015943">
    <property type="entry name" value="WD40/YVTN_repeat-like_dom_sf"/>
</dbReference>
<gene>
    <name evidence="5" type="ORF">HINF_LOCUS38926</name>
    <name evidence="4" type="ORF">HINF_LOCUS5959</name>
</gene>
<dbReference type="PROSITE" id="PS50082">
    <property type="entry name" value="WD_REPEATS_2"/>
    <property type="match status" value="2"/>
</dbReference>
<dbReference type="EMBL" id="CAXDID020000149">
    <property type="protein sequence ID" value="CAL6041273.1"/>
    <property type="molecule type" value="Genomic_DNA"/>
</dbReference>
<feature type="repeat" description="WD" evidence="3">
    <location>
        <begin position="215"/>
        <end position="248"/>
    </location>
</feature>
<organism evidence="4">
    <name type="scientific">Hexamita inflata</name>
    <dbReference type="NCBI Taxonomy" id="28002"/>
    <lineage>
        <taxon>Eukaryota</taxon>
        <taxon>Metamonada</taxon>
        <taxon>Diplomonadida</taxon>
        <taxon>Hexamitidae</taxon>
        <taxon>Hexamitinae</taxon>
        <taxon>Hexamita</taxon>
    </lineage>
</organism>
<dbReference type="SUPFAM" id="SSF50978">
    <property type="entry name" value="WD40 repeat-like"/>
    <property type="match status" value="1"/>
</dbReference>
<dbReference type="SMART" id="SM00320">
    <property type="entry name" value="WD40"/>
    <property type="match status" value="2"/>
</dbReference>
<evidence type="ECO:0000256" key="2">
    <source>
        <dbReference type="ARBA" id="ARBA00022737"/>
    </source>
</evidence>
<feature type="repeat" description="WD" evidence="3">
    <location>
        <begin position="260"/>
        <end position="301"/>
    </location>
</feature>
<dbReference type="Pfam" id="PF00400">
    <property type="entry name" value="WD40"/>
    <property type="match status" value="2"/>
</dbReference>
<name>A0AA86NFQ5_9EUKA</name>
<evidence type="ECO:0000256" key="1">
    <source>
        <dbReference type="ARBA" id="ARBA00022574"/>
    </source>
</evidence>
<protein>
    <submittedName>
        <fullName evidence="4">Uncharacterized protein</fullName>
    </submittedName>
</protein>
<comment type="caution">
    <text evidence="4">The sequence shown here is derived from an EMBL/GenBank/DDBJ whole genome shotgun (WGS) entry which is preliminary data.</text>
</comment>
<dbReference type="InterPro" id="IPR036322">
    <property type="entry name" value="WD40_repeat_dom_sf"/>
</dbReference>
<reference evidence="5 6" key="2">
    <citation type="submission" date="2024-07" db="EMBL/GenBank/DDBJ databases">
        <authorList>
            <person name="Akdeniz Z."/>
        </authorList>
    </citation>
    <scope>NUCLEOTIDE SEQUENCE [LARGE SCALE GENOMIC DNA]</scope>
</reference>